<evidence type="ECO:0000256" key="5">
    <source>
        <dbReference type="ARBA" id="ARBA00022917"/>
    </source>
</evidence>
<dbReference type="EMBL" id="JADGJW010000657">
    <property type="protein sequence ID" value="KAJ3214005.1"/>
    <property type="molecule type" value="Genomic_DNA"/>
</dbReference>
<dbReference type="GO" id="GO:0005739">
    <property type="term" value="C:mitochondrion"/>
    <property type="evidence" value="ECO:0007669"/>
    <property type="project" value="UniProtKB-ARBA"/>
</dbReference>
<evidence type="ECO:0000313" key="8">
    <source>
        <dbReference type="EMBL" id="KAJ3214005.1"/>
    </source>
</evidence>
<dbReference type="PRINTS" id="PR01576">
    <property type="entry name" value="PDEFORMYLASE"/>
</dbReference>
<evidence type="ECO:0000256" key="7">
    <source>
        <dbReference type="RuleBase" id="RU362111"/>
    </source>
</evidence>
<dbReference type="Gene3D" id="3.90.45.10">
    <property type="entry name" value="Peptide deformylase"/>
    <property type="match status" value="1"/>
</dbReference>
<reference evidence="8" key="1">
    <citation type="submission" date="2020-05" db="EMBL/GenBank/DDBJ databases">
        <title>Phylogenomic resolution of chytrid fungi.</title>
        <authorList>
            <person name="Stajich J.E."/>
            <person name="Amses K."/>
            <person name="Simmons R."/>
            <person name="Seto K."/>
            <person name="Myers J."/>
            <person name="Bonds A."/>
            <person name="Quandt C.A."/>
            <person name="Barry K."/>
            <person name="Liu P."/>
            <person name="Grigoriev I."/>
            <person name="Longcore J.E."/>
            <person name="James T.Y."/>
        </authorList>
    </citation>
    <scope>NUCLEOTIDE SEQUENCE</scope>
    <source>
        <strain evidence="8">JEL0476</strain>
    </source>
</reference>
<evidence type="ECO:0000256" key="4">
    <source>
        <dbReference type="ARBA" id="ARBA00022801"/>
    </source>
</evidence>
<gene>
    <name evidence="8" type="ORF">HK099_007068</name>
</gene>
<dbReference type="EC" id="3.5.1.88" evidence="2 7"/>
<dbReference type="PANTHER" id="PTHR10458:SF2">
    <property type="entry name" value="PEPTIDE DEFORMYLASE, MITOCHONDRIAL"/>
    <property type="match status" value="1"/>
</dbReference>
<dbReference type="InterPro" id="IPR036821">
    <property type="entry name" value="Peptide_deformylase_sf"/>
</dbReference>
<keyword evidence="5 7" id="KW-0648">Protein biosynthesis</keyword>
<evidence type="ECO:0000256" key="2">
    <source>
        <dbReference type="ARBA" id="ARBA00012175"/>
    </source>
</evidence>
<dbReference type="AlphaFoldDB" id="A0AAD5XYQ0"/>
<evidence type="ECO:0000256" key="1">
    <source>
        <dbReference type="ARBA" id="ARBA00010759"/>
    </source>
</evidence>
<evidence type="ECO:0000256" key="3">
    <source>
        <dbReference type="ARBA" id="ARBA00022723"/>
    </source>
</evidence>
<dbReference type="CDD" id="cd00487">
    <property type="entry name" value="Pep_deformylase"/>
    <property type="match status" value="1"/>
</dbReference>
<keyword evidence="9" id="KW-1185">Reference proteome</keyword>
<dbReference type="GO" id="GO:0006412">
    <property type="term" value="P:translation"/>
    <property type="evidence" value="ECO:0007669"/>
    <property type="project" value="UniProtKB-KW"/>
</dbReference>
<dbReference type="GO" id="GO:0042586">
    <property type="term" value="F:peptide deformylase activity"/>
    <property type="evidence" value="ECO:0007669"/>
    <property type="project" value="UniProtKB-EC"/>
</dbReference>
<name>A0AAD5XYQ0_9FUNG</name>
<evidence type="ECO:0000313" key="9">
    <source>
        <dbReference type="Proteomes" id="UP001211065"/>
    </source>
</evidence>
<keyword evidence="3 7" id="KW-0479">Metal-binding</keyword>
<comment type="caution">
    <text evidence="8">The sequence shown here is derived from an EMBL/GenBank/DDBJ whole genome shotgun (WGS) entry which is preliminary data.</text>
</comment>
<proteinExistence type="inferred from homology"/>
<dbReference type="SUPFAM" id="SSF56420">
    <property type="entry name" value="Peptide deformylase"/>
    <property type="match status" value="1"/>
</dbReference>
<dbReference type="PIRSF" id="PIRSF004749">
    <property type="entry name" value="Pep_def"/>
    <property type="match status" value="1"/>
</dbReference>
<comment type="catalytic activity">
    <reaction evidence="7">
        <text>N-terminal N-formyl-L-methionyl-[peptide] + H2O = N-terminal L-methionyl-[peptide] + formate</text>
        <dbReference type="Rhea" id="RHEA:24420"/>
        <dbReference type="Rhea" id="RHEA-COMP:10639"/>
        <dbReference type="Rhea" id="RHEA-COMP:10640"/>
        <dbReference type="ChEBI" id="CHEBI:15377"/>
        <dbReference type="ChEBI" id="CHEBI:15740"/>
        <dbReference type="ChEBI" id="CHEBI:49298"/>
        <dbReference type="ChEBI" id="CHEBI:64731"/>
        <dbReference type="EC" id="3.5.1.88"/>
    </reaction>
</comment>
<sequence>MGLISKLRYFISKPPKVLSVGHPILRIKSKDIPVSEVNSSKTKEVISQMKKVFQSPFAEIVGLSAPQIGHNLSIIAYQINSKAQEYVPTVGKKEVPLTFVINPKVTLLDDEKTFIPSYEACESIPQYNCVVSRSNNIRFEGFDVNGNKFEKHVSGYLARVIQHEFDHLQGILITDCMEKKSLRHNKYIDEYEMYISAGHKK</sequence>
<dbReference type="Proteomes" id="UP001211065">
    <property type="component" value="Unassembled WGS sequence"/>
</dbReference>
<dbReference type="GO" id="GO:0046872">
    <property type="term" value="F:metal ion binding"/>
    <property type="evidence" value="ECO:0007669"/>
    <property type="project" value="UniProtKB-KW"/>
</dbReference>
<protein>
    <recommendedName>
        <fullName evidence="2 7">Peptide deformylase</fullName>
        <ecNumber evidence="2 7">3.5.1.88</ecNumber>
    </recommendedName>
</protein>
<dbReference type="PANTHER" id="PTHR10458">
    <property type="entry name" value="PEPTIDE DEFORMYLASE"/>
    <property type="match status" value="1"/>
</dbReference>
<dbReference type="InterPro" id="IPR023635">
    <property type="entry name" value="Peptide_deformylase"/>
</dbReference>
<dbReference type="HAMAP" id="MF_00163">
    <property type="entry name" value="Pep_deformylase"/>
    <property type="match status" value="1"/>
</dbReference>
<dbReference type="Pfam" id="PF01327">
    <property type="entry name" value="Pep_deformylase"/>
    <property type="match status" value="1"/>
</dbReference>
<dbReference type="FunFam" id="3.90.45.10:FF:000003">
    <property type="entry name" value="Peptide deformylase"/>
    <property type="match status" value="1"/>
</dbReference>
<evidence type="ECO:0000256" key="6">
    <source>
        <dbReference type="ARBA" id="ARBA00037114"/>
    </source>
</evidence>
<organism evidence="8 9">
    <name type="scientific">Clydaea vesicula</name>
    <dbReference type="NCBI Taxonomy" id="447962"/>
    <lineage>
        <taxon>Eukaryota</taxon>
        <taxon>Fungi</taxon>
        <taxon>Fungi incertae sedis</taxon>
        <taxon>Chytridiomycota</taxon>
        <taxon>Chytridiomycota incertae sedis</taxon>
        <taxon>Chytridiomycetes</taxon>
        <taxon>Lobulomycetales</taxon>
        <taxon>Lobulomycetaceae</taxon>
        <taxon>Clydaea</taxon>
    </lineage>
</organism>
<comment type="function">
    <text evidence="6 7">Removes the formyl group from the N-terminal Met of newly synthesized proteins.</text>
</comment>
<keyword evidence="4 7" id="KW-0378">Hydrolase</keyword>
<comment type="similarity">
    <text evidence="1 7">Belongs to the polypeptide deformylase family.</text>
</comment>
<accession>A0AAD5XYQ0</accession>